<dbReference type="GO" id="GO:0010090">
    <property type="term" value="P:trichome morphogenesis"/>
    <property type="evidence" value="ECO:0007669"/>
    <property type="project" value="InterPro"/>
</dbReference>
<protein>
    <submittedName>
        <fullName evidence="4">Zinc finger protein</fullName>
    </submittedName>
</protein>
<evidence type="ECO:0000256" key="1">
    <source>
        <dbReference type="PROSITE-ProRule" id="PRU00042"/>
    </source>
</evidence>
<dbReference type="Proteomes" id="UP001055439">
    <property type="component" value="Chromosome 5"/>
</dbReference>
<dbReference type="Gene3D" id="3.30.160.60">
    <property type="entry name" value="Classic Zinc Finger"/>
    <property type="match status" value="1"/>
</dbReference>
<name>A0A9E7FZG5_9LILI</name>
<dbReference type="PANTHER" id="PTHR46353:SF5">
    <property type="entry name" value="ZINC FINGER PROTEIN 5"/>
    <property type="match status" value="1"/>
</dbReference>
<keyword evidence="1" id="KW-0862">Zinc</keyword>
<dbReference type="AlphaFoldDB" id="A0A9E7FZG5"/>
<evidence type="ECO:0000313" key="4">
    <source>
        <dbReference type="EMBL" id="URE05354.1"/>
    </source>
</evidence>
<evidence type="ECO:0000313" key="5">
    <source>
        <dbReference type="Proteomes" id="UP001055439"/>
    </source>
</evidence>
<evidence type="ECO:0000256" key="2">
    <source>
        <dbReference type="SAM" id="MobiDB-lite"/>
    </source>
</evidence>
<organism evidence="4 5">
    <name type="scientific">Musa troglodytarum</name>
    <name type="common">fe'i banana</name>
    <dbReference type="NCBI Taxonomy" id="320322"/>
    <lineage>
        <taxon>Eukaryota</taxon>
        <taxon>Viridiplantae</taxon>
        <taxon>Streptophyta</taxon>
        <taxon>Embryophyta</taxon>
        <taxon>Tracheophyta</taxon>
        <taxon>Spermatophyta</taxon>
        <taxon>Magnoliopsida</taxon>
        <taxon>Liliopsida</taxon>
        <taxon>Zingiberales</taxon>
        <taxon>Musaceae</taxon>
        <taxon>Musa</taxon>
    </lineage>
</organism>
<accession>A0A9E7FZG5</accession>
<dbReference type="SUPFAM" id="SSF57667">
    <property type="entry name" value="beta-beta-alpha zinc fingers"/>
    <property type="match status" value="1"/>
</dbReference>
<dbReference type="InterPro" id="IPR013087">
    <property type="entry name" value="Znf_C2H2_type"/>
</dbReference>
<dbReference type="GO" id="GO:0003700">
    <property type="term" value="F:DNA-binding transcription factor activity"/>
    <property type="evidence" value="ECO:0007669"/>
    <property type="project" value="TreeGrafter"/>
</dbReference>
<dbReference type="GO" id="GO:0009736">
    <property type="term" value="P:cytokinin-activated signaling pathway"/>
    <property type="evidence" value="ECO:0007669"/>
    <property type="project" value="TreeGrafter"/>
</dbReference>
<keyword evidence="5" id="KW-1185">Reference proteome</keyword>
<dbReference type="PROSITE" id="PS00028">
    <property type="entry name" value="ZINC_FINGER_C2H2_1"/>
    <property type="match status" value="1"/>
</dbReference>
<reference evidence="4" key="1">
    <citation type="submission" date="2022-05" db="EMBL/GenBank/DDBJ databases">
        <title>The Musa troglodytarum L. genome provides insights into the mechanism of non-climacteric behaviour and enrichment of carotenoids.</title>
        <authorList>
            <person name="Wang J."/>
        </authorList>
    </citation>
    <scope>NUCLEOTIDE SEQUENCE</scope>
    <source>
        <tissue evidence="4">Leaf</tissue>
    </source>
</reference>
<dbReference type="PANTHER" id="PTHR46353">
    <property type="entry name" value="ZINC FINGER PROTEIN 5"/>
    <property type="match status" value="1"/>
</dbReference>
<dbReference type="GO" id="GO:0005634">
    <property type="term" value="C:nucleus"/>
    <property type="evidence" value="ECO:0007669"/>
    <property type="project" value="TreeGrafter"/>
</dbReference>
<feature type="compositionally biased region" description="Polar residues" evidence="2">
    <location>
        <begin position="9"/>
        <end position="20"/>
    </location>
</feature>
<dbReference type="PROSITE" id="PS50157">
    <property type="entry name" value="ZINC_FINGER_C2H2_2"/>
    <property type="match status" value="1"/>
</dbReference>
<gene>
    <name evidence="4" type="ORF">MUK42_33432</name>
</gene>
<feature type="region of interest" description="Disordered" evidence="2">
    <location>
        <begin position="1"/>
        <end position="20"/>
    </location>
</feature>
<dbReference type="InterPro" id="IPR044299">
    <property type="entry name" value="GIS3/ZFP5/ZFP6"/>
</dbReference>
<dbReference type="GO" id="GO:0009740">
    <property type="term" value="P:gibberellic acid mediated signaling pathway"/>
    <property type="evidence" value="ECO:0007669"/>
    <property type="project" value="TreeGrafter"/>
</dbReference>
<keyword evidence="1" id="KW-0479">Metal-binding</keyword>
<dbReference type="GO" id="GO:0000976">
    <property type="term" value="F:transcription cis-regulatory region binding"/>
    <property type="evidence" value="ECO:0007669"/>
    <property type="project" value="TreeGrafter"/>
</dbReference>
<dbReference type="GO" id="GO:0008270">
    <property type="term" value="F:zinc ion binding"/>
    <property type="evidence" value="ECO:0007669"/>
    <property type="project" value="UniProtKB-KW"/>
</dbReference>
<evidence type="ECO:0000259" key="3">
    <source>
        <dbReference type="PROSITE" id="PS50157"/>
    </source>
</evidence>
<proteinExistence type="predicted"/>
<dbReference type="OrthoDB" id="772256at2759"/>
<dbReference type="EMBL" id="CP097507">
    <property type="protein sequence ID" value="URE05354.1"/>
    <property type="molecule type" value="Genomic_DNA"/>
</dbReference>
<dbReference type="InterPro" id="IPR036236">
    <property type="entry name" value="Znf_C2H2_sf"/>
</dbReference>
<feature type="domain" description="C2H2-type" evidence="3">
    <location>
        <begin position="117"/>
        <end position="144"/>
    </location>
</feature>
<keyword evidence="1" id="KW-0863">Zinc-finger</keyword>
<sequence>MPFPPNTAFRRSSSSTGNQPSVLSVAEAVAGEAARGDVSEDWEGNDLISTLPNLNAHCVFNYKGGGTGHMLQDIGYSKGEEKKIRLFGVEFNPRKHSNGSRNEEDEIETRGVEDKKYRCQFCCKEFPNSQALGGHQNAHKKERMKRKRLELHARRAGISFYLKPLIKSHGSEFDFSMPWFHDPCDMPDFMLFEEHNGSFKTLDQSLFAGGLFTARPPPLVPRIAMDQSISMLGIMHQEDRTGNWPVAAVKSSSSLMAKQKYQDSDLQLGLVMKPNLCNTSSHES</sequence>